<reference evidence="1 2" key="1">
    <citation type="submission" date="2011-09" db="EMBL/GenBank/DDBJ databases">
        <authorList>
            <person name="Weinstock G."/>
            <person name="Sodergren E."/>
            <person name="Clifton S."/>
            <person name="Fulton L."/>
            <person name="Fulton B."/>
            <person name="Courtney L."/>
            <person name="Fronick C."/>
            <person name="Harrison M."/>
            <person name="Strong C."/>
            <person name="Farmer C."/>
            <person name="Delahaunty K."/>
            <person name="Markovic C."/>
            <person name="Hall O."/>
            <person name="Minx P."/>
            <person name="Tomlinson C."/>
            <person name="Mitreva M."/>
            <person name="Hou S."/>
            <person name="Chen J."/>
            <person name="Wollam A."/>
            <person name="Pepin K.H."/>
            <person name="Johnson M."/>
            <person name="Bhonagiri V."/>
            <person name="Zhang X."/>
            <person name="Suruliraj S."/>
            <person name="Warren W."/>
            <person name="Chinwalla A."/>
            <person name="Mardis E.R."/>
            <person name="Wilson R.K."/>
        </authorList>
    </citation>
    <scope>NUCLEOTIDE SEQUENCE [LARGE SCALE GENOMIC DNA]</scope>
    <source>
        <strain evidence="1 2">F0439</strain>
    </source>
</reference>
<evidence type="ECO:0000313" key="2">
    <source>
        <dbReference type="Proteomes" id="UP000004625"/>
    </source>
</evidence>
<dbReference type="Proteomes" id="UP000004625">
    <property type="component" value="Unassembled WGS sequence"/>
</dbReference>
<dbReference type="HOGENOM" id="CLU_3081180_0_0_9"/>
<accession>G9ZNY0</accession>
<dbReference type="STRING" id="797515.HMPREF9103_01434"/>
<name>G9ZNY0_9LACO</name>
<keyword evidence="2" id="KW-1185">Reference proteome</keyword>
<sequence length="52" mass="5752">MVGRIRVTAIQIGGEKEFIAWSPVTNSTILTLMVSGLQAFIMSRPAFILEEK</sequence>
<protein>
    <submittedName>
        <fullName evidence="1">Uncharacterized protein</fullName>
    </submittedName>
</protein>
<comment type="caution">
    <text evidence="1">The sequence shown here is derived from an EMBL/GenBank/DDBJ whole genome shotgun (WGS) entry which is preliminary data.</text>
</comment>
<dbReference type="AlphaFoldDB" id="G9ZNY0"/>
<dbReference type="PATRIC" id="fig|797515.3.peg.1326"/>
<gene>
    <name evidence="1" type="ORF">HMPREF9103_01434</name>
</gene>
<evidence type="ECO:0000313" key="1">
    <source>
        <dbReference type="EMBL" id="EHL98617.1"/>
    </source>
</evidence>
<organism evidence="1 2">
    <name type="scientific">Lentilactobacillus parafarraginis F0439</name>
    <dbReference type="NCBI Taxonomy" id="797515"/>
    <lineage>
        <taxon>Bacteria</taxon>
        <taxon>Bacillati</taxon>
        <taxon>Bacillota</taxon>
        <taxon>Bacilli</taxon>
        <taxon>Lactobacillales</taxon>
        <taxon>Lactobacillaceae</taxon>
        <taxon>Lentilactobacillus</taxon>
    </lineage>
</organism>
<dbReference type="EMBL" id="AGEY01000070">
    <property type="protein sequence ID" value="EHL98617.1"/>
    <property type="molecule type" value="Genomic_DNA"/>
</dbReference>
<proteinExistence type="predicted"/>